<feature type="compositionally biased region" description="Polar residues" evidence="1">
    <location>
        <begin position="85"/>
        <end position="94"/>
    </location>
</feature>
<gene>
    <name evidence="2" type="ORF">HPB52_000133</name>
</gene>
<protein>
    <recommendedName>
        <fullName evidence="4">DDE Tnp4 domain-containing protein</fullName>
    </recommendedName>
</protein>
<feature type="region of interest" description="Disordered" evidence="1">
    <location>
        <begin position="85"/>
        <end position="106"/>
    </location>
</feature>
<evidence type="ECO:0008006" key="4">
    <source>
        <dbReference type="Google" id="ProtNLM"/>
    </source>
</evidence>
<comment type="caution">
    <text evidence="2">The sequence shown here is derived from an EMBL/GenBank/DDBJ whole genome shotgun (WGS) entry which is preliminary data.</text>
</comment>
<dbReference type="Proteomes" id="UP000821837">
    <property type="component" value="Unassembled WGS sequence"/>
</dbReference>
<name>A0A9D4Q3V4_RHISA</name>
<dbReference type="EMBL" id="JABSTV010001248">
    <property type="protein sequence ID" value="KAH7967570.1"/>
    <property type="molecule type" value="Genomic_DNA"/>
</dbReference>
<reference evidence="2" key="2">
    <citation type="submission" date="2021-09" db="EMBL/GenBank/DDBJ databases">
        <authorList>
            <person name="Jia N."/>
            <person name="Wang J."/>
            <person name="Shi W."/>
            <person name="Du L."/>
            <person name="Sun Y."/>
            <person name="Zhan W."/>
            <person name="Jiang J."/>
            <person name="Wang Q."/>
            <person name="Zhang B."/>
            <person name="Ji P."/>
            <person name="Sakyi L.B."/>
            <person name="Cui X."/>
            <person name="Yuan T."/>
            <person name="Jiang B."/>
            <person name="Yang W."/>
            <person name="Lam T.T.-Y."/>
            <person name="Chang Q."/>
            <person name="Ding S."/>
            <person name="Wang X."/>
            <person name="Zhu J."/>
            <person name="Ruan X."/>
            <person name="Zhao L."/>
            <person name="Wei J."/>
            <person name="Que T."/>
            <person name="Du C."/>
            <person name="Cheng J."/>
            <person name="Dai P."/>
            <person name="Han X."/>
            <person name="Huang E."/>
            <person name="Gao Y."/>
            <person name="Liu J."/>
            <person name="Shao H."/>
            <person name="Ye R."/>
            <person name="Li L."/>
            <person name="Wei W."/>
            <person name="Wang X."/>
            <person name="Wang C."/>
            <person name="Huo Q."/>
            <person name="Li W."/>
            <person name="Guo W."/>
            <person name="Chen H."/>
            <person name="Chen S."/>
            <person name="Zhou L."/>
            <person name="Zhou L."/>
            <person name="Ni X."/>
            <person name="Tian J."/>
            <person name="Zhou Y."/>
            <person name="Sheng Y."/>
            <person name="Liu T."/>
            <person name="Pan Y."/>
            <person name="Xia L."/>
            <person name="Li J."/>
            <person name="Zhao F."/>
            <person name="Cao W."/>
        </authorList>
    </citation>
    <scope>NUCLEOTIDE SEQUENCE</scope>
    <source>
        <strain evidence="2">Rsan-2018</strain>
        <tissue evidence="2">Larvae</tissue>
    </source>
</reference>
<keyword evidence="3" id="KW-1185">Reference proteome</keyword>
<proteinExistence type="predicted"/>
<accession>A0A9D4Q3V4</accession>
<reference evidence="2" key="1">
    <citation type="journal article" date="2020" name="Cell">
        <title>Large-Scale Comparative Analyses of Tick Genomes Elucidate Their Genetic Diversity and Vector Capacities.</title>
        <authorList>
            <consortium name="Tick Genome and Microbiome Consortium (TIGMIC)"/>
            <person name="Jia N."/>
            <person name="Wang J."/>
            <person name="Shi W."/>
            <person name="Du L."/>
            <person name="Sun Y."/>
            <person name="Zhan W."/>
            <person name="Jiang J.F."/>
            <person name="Wang Q."/>
            <person name="Zhang B."/>
            <person name="Ji P."/>
            <person name="Bell-Sakyi L."/>
            <person name="Cui X.M."/>
            <person name="Yuan T.T."/>
            <person name="Jiang B.G."/>
            <person name="Yang W.F."/>
            <person name="Lam T.T."/>
            <person name="Chang Q.C."/>
            <person name="Ding S.J."/>
            <person name="Wang X.J."/>
            <person name="Zhu J.G."/>
            <person name="Ruan X.D."/>
            <person name="Zhao L."/>
            <person name="Wei J.T."/>
            <person name="Ye R.Z."/>
            <person name="Que T.C."/>
            <person name="Du C.H."/>
            <person name="Zhou Y.H."/>
            <person name="Cheng J.X."/>
            <person name="Dai P.F."/>
            <person name="Guo W.B."/>
            <person name="Han X.H."/>
            <person name="Huang E.J."/>
            <person name="Li L.F."/>
            <person name="Wei W."/>
            <person name="Gao Y.C."/>
            <person name="Liu J.Z."/>
            <person name="Shao H.Z."/>
            <person name="Wang X."/>
            <person name="Wang C.C."/>
            <person name="Yang T.C."/>
            <person name="Huo Q.B."/>
            <person name="Li W."/>
            <person name="Chen H.Y."/>
            <person name="Chen S.E."/>
            <person name="Zhou L.G."/>
            <person name="Ni X.B."/>
            <person name="Tian J.H."/>
            <person name="Sheng Y."/>
            <person name="Liu T."/>
            <person name="Pan Y.S."/>
            <person name="Xia L.Y."/>
            <person name="Li J."/>
            <person name="Zhao F."/>
            <person name="Cao W.C."/>
        </authorList>
    </citation>
    <scope>NUCLEOTIDE SEQUENCE</scope>
    <source>
        <strain evidence="2">Rsan-2018</strain>
    </source>
</reference>
<dbReference type="AlphaFoldDB" id="A0A9D4Q3V4"/>
<sequence length="118" mass="13112">MWLLPSYRHTTAKWEPWMTAFNYAHTRQRVVIEMALGPLEARFQRLYHIDVGSIKQAVQIVLASCALHNTALRCGDIVENLEVSDSGTDVSSAEPTEDDDAPTRSAAALRDSIAQSLL</sequence>
<dbReference type="VEuPathDB" id="VectorBase:RSAN_035596"/>
<evidence type="ECO:0000313" key="3">
    <source>
        <dbReference type="Proteomes" id="UP000821837"/>
    </source>
</evidence>
<evidence type="ECO:0000313" key="2">
    <source>
        <dbReference type="EMBL" id="KAH7967570.1"/>
    </source>
</evidence>
<organism evidence="2 3">
    <name type="scientific">Rhipicephalus sanguineus</name>
    <name type="common">Brown dog tick</name>
    <name type="synonym">Ixodes sanguineus</name>
    <dbReference type="NCBI Taxonomy" id="34632"/>
    <lineage>
        <taxon>Eukaryota</taxon>
        <taxon>Metazoa</taxon>
        <taxon>Ecdysozoa</taxon>
        <taxon>Arthropoda</taxon>
        <taxon>Chelicerata</taxon>
        <taxon>Arachnida</taxon>
        <taxon>Acari</taxon>
        <taxon>Parasitiformes</taxon>
        <taxon>Ixodida</taxon>
        <taxon>Ixodoidea</taxon>
        <taxon>Ixodidae</taxon>
        <taxon>Rhipicephalinae</taxon>
        <taxon>Rhipicephalus</taxon>
        <taxon>Rhipicephalus</taxon>
    </lineage>
</organism>
<evidence type="ECO:0000256" key="1">
    <source>
        <dbReference type="SAM" id="MobiDB-lite"/>
    </source>
</evidence>